<name>A0ABW2JTD9_9ACTN</name>
<dbReference type="Gene3D" id="3.40.50.2300">
    <property type="match status" value="2"/>
</dbReference>
<dbReference type="SUPFAM" id="SSF53822">
    <property type="entry name" value="Periplasmic binding protein-like I"/>
    <property type="match status" value="1"/>
</dbReference>
<accession>A0ABW2JTD9</accession>
<gene>
    <name evidence="5" type="ORF">ACFQVC_31360</name>
</gene>
<evidence type="ECO:0000256" key="2">
    <source>
        <dbReference type="ARBA" id="ARBA00022729"/>
    </source>
</evidence>
<reference evidence="6" key="1">
    <citation type="journal article" date="2019" name="Int. J. Syst. Evol. Microbiol.">
        <title>The Global Catalogue of Microorganisms (GCM) 10K type strain sequencing project: providing services to taxonomists for standard genome sequencing and annotation.</title>
        <authorList>
            <consortium name="The Broad Institute Genomics Platform"/>
            <consortium name="The Broad Institute Genome Sequencing Center for Infectious Disease"/>
            <person name="Wu L."/>
            <person name="Ma J."/>
        </authorList>
    </citation>
    <scope>NUCLEOTIDE SEQUENCE [LARGE SCALE GENOMIC DNA]</scope>
    <source>
        <strain evidence="6">SYNS20</strain>
    </source>
</reference>
<protein>
    <submittedName>
        <fullName evidence="5">ABC transporter substrate-binding protein</fullName>
    </submittedName>
</protein>
<organism evidence="5 6">
    <name type="scientific">Streptomyces monticola</name>
    <dbReference type="NCBI Taxonomy" id="2666263"/>
    <lineage>
        <taxon>Bacteria</taxon>
        <taxon>Bacillati</taxon>
        <taxon>Actinomycetota</taxon>
        <taxon>Actinomycetes</taxon>
        <taxon>Kitasatosporales</taxon>
        <taxon>Streptomycetaceae</taxon>
        <taxon>Streptomyces</taxon>
    </lineage>
</organism>
<dbReference type="CDD" id="cd06268">
    <property type="entry name" value="PBP1_ABC_transporter_LIVBP-like"/>
    <property type="match status" value="1"/>
</dbReference>
<feature type="domain" description="Leucine-binding protein" evidence="4">
    <location>
        <begin position="158"/>
        <end position="507"/>
    </location>
</feature>
<sequence>MVTGPTVPPPPAQGQPPVPPRAPRPKWWYVKWAVPAAVLVAYAVYFLAGSSWGTQDYWFDRCADGVWEEGPDDECVGVTDGAYTFDGSLKDVTRLIHEENEAVEESGKPWVSVAYVQPVTRGSRGKEDESARQELEGAYLAQYELNRTEEGGPGDEPQIKLLLANPGAGARQWEPLADRLIGMKDDDEHRLVAVAGFGPSLDTTKLAVDKLRKAKLPLLGATSTADGLTDEGEIGFFRVVSPNRGEAAAAARHLRERQRQKGGYRVAVVRDRNGQDIYSRSLHTGFSGAADKHGLKLEDLGLDYDSGAPATANAFASIAERVCREKPDALYFAGRGRELREFITAMAAWGQRCRTTVLTGDDAIGMFSDVEEDSARRDRFAKRWRLSNVTVLFTALAHPDLWRGGYPTGEDGDPIPEFSTRYTQQTGRGPEQLDDGEALVVHDALFVAGSAIRDAGPRTVSSGAVLQLLLTVKQGNEVKGLSGPIRFGDSGDPVDKPLPLVELKPSGEHAFREVLRP</sequence>
<dbReference type="InterPro" id="IPR028081">
    <property type="entry name" value="Leu-bd"/>
</dbReference>
<comment type="caution">
    <text evidence="5">The sequence shown here is derived from an EMBL/GenBank/DDBJ whole genome shotgun (WGS) entry which is preliminary data.</text>
</comment>
<keyword evidence="2" id="KW-0732">Signal</keyword>
<comment type="similarity">
    <text evidence="1">Belongs to the leucine-binding protein family.</text>
</comment>
<evidence type="ECO:0000313" key="6">
    <source>
        <dbReference type="Proteomes" id="UP001596523"/>
    </source>
</evidence>
<proteinExistence type="inferred from homology"/>
<dbReference type="PANTHER" id="PTHR30483:SF6">
    <property type="entry name" value="PERIPLASMIC BINDING PROTEIN OF ABC TRANSPORTER FOR NATURAL AMINO ACIDS"/>
    <property type="match status" value="1"/>
</dbReference>
<evidence type="ECO:0000256" key="3">
    <source>
        <dbReference type="SAM" id="MobiDB-lite"/>
    </source>
</evidence>
<evidence type="ECO:0000256" key="1">
    <source>
        <dbReference type="ARBA" id="ARBA00010062"/>
    </source>
</evidence>
<evidence type="ECO:0000259" key="4">
    <source>
        <dbReference type="Pfam" id="PF13458"/>
    </source>
</evidence>
<evidence type="ECO:0000313" key="5">
    <source>
        <dbReference type="EMBL" id="MFC7308703.1"/>
    </source>
</evidence>
<dbReference type="InterPro" id="IPR028082">
    <property type="entry name" value="Peripla_BP_I"/>
</dbReference>
<dbReference type="PANTHER" id="PTHR30483">
    <property type="entry name" value="LEUCINE-SPECIFIC-BINDING PROTEIN"/>
    <property type="match status" value="1"/>
</dbReference>
<keyword evidence="6" id="KW-1185">Reference proteome</keyword>
<dbReference type="Pfam" id="PF13458">
    <property type="entry name" value="Peripla_BP_6"/>
    <property type="match status" value="1"/>
</dbReference>
<dbReference type="EMBL" id="JBHTCF010000017">
    <property type="protein sequence ID" value="MFC7308703.1"/>
    <property type="molecule type" value="Genomic_DNA"/>
</dbReference>
<feature type="region of interest" description="Disordered" evidence="3">
    <location>
        <begin position="1"/>
        <end position="20"/>
    </location>
</feature>
<dbReference type="Proteomes" id="UP001596523">
    <property type="component" value="Unassembled WGS sequence"/>
</dbReference>
<dbReference type="RefSeq" id="WP_381836952.1">
    <property type="nucleotide sequence ID" value="NZ_JBHTCF010000017.1"/>
</dbReference>
<dbReference type="InterPro" id="IPR051010">
    <property type="entry name" value="BCAA_transport"/>
</dbReference>